<evidence type="ECO:0000313" key="8">
    <source>
        <dbReference type="EMBL" id="KAL3406606.1"/>
    </source>
</evidence>
<dbReference type="PROSITE" id="PS50850">
    <property type="entry name" value="MFS"/>
    <property type="match status" value="1"/>
</dbReference>
<evidence type="ECO:0000256" key="2">
    <source>
        <dbReference type="ARBA" id="ARBA00022448"/>
    </source>
</evidence>
<dbReference type="EMBL" id="JBJJXI010000018">
    <property type="protein sequence ID" value="KAL3406606.1"/>
    <property type="molecule type" value="Genomic_DNA"/>
</dbReference>
<keyword evidence="4 6" id="KW-1133">Transmembrane helix</keyword>
<keyword evidence="5 6" id="KW-0472">Membrane</keyword>
<dbReference type="Pfam" id="PF07690">
    <property type="entry name" value="MFS_1"/>
    <property type="match status" value="1"/>
</dbReference>
<feature type="transmembrane region" description="Helical" evidence="6">
    <location>
        <begin position="403"/>
        <end position="422"/>
    </location>
</feature>
<name>A0ABD2XN58_9HYME</name>
<feature type="transmembrane region" description="Helical" evidence="6">
    <location>
        <begin position="163"/>
        <end position="186"/>
    </location>
</feature>
<feature type="transmembrane region" description="Helical" evidence="6">
    <location>
        <begin position="21"/>
        <end position="43"/>
    </location>
</feature>
<keyword evidence="3 6" id="KW-0812">Transmembrane</keyword>
<dbReference type="InterPro" id="IPR020846">
    <property type="entry name" value="MFS_dom"/>
</dbReference>
<feature type="transmembrane region" description="Helical" evidence="6">
    <location>
        <begin position="298"/>
        <end position="323"/>
    </location>
</feature>
<feature type="transmembrane region" description="Helical" evidence="6">
    <location>
        <begin position="206"/>
        <end position="225"/>
    </location>
</feature>
<comment type="subcellular location">
    <subcellularLocation>
        <location evidence="1">Membrane</location>
        <topology evidence="1">Multi-pass membrane protein</topology>
    </subcellularLocation>
</comment>
<feature type="transmembrane region" description="Helical" evidence="6">
    <location>
        <begin position="428"/>
        <end position="450"/>
    </location>
</feature>
<dbReference type="AlphaFoldDB" id="A0ABD2XN58"/>
<evidence type="ECO:0000256" key="6">
    <source>
        <dbReference type="SAM" id="Phobius"/>
    </source>
</evidence>
<evidence type="ECO:0000256" key="3">
    <source>
        <dbReference type="ARBA" id="ARBA00022692"/>
    </source>
</evidence>
<feature type="transmembrane region" description="Helical" evidence="6">
    <location>
        <begin position="126"/>
        <end position="151"/>
    </location>
</feature>
<evidence type="ECO:0000313" key="9">
    <source>
        <dbReference type="Proteomes" id="UP001627154"/>
    </source>
</evidence>
<evidence type="ECO:0000256" key="5">
    <source>
        <dbReference type="ARBA" id="ARBA00023136"/>
    </source>
</evidence>
<evidence type="ECO:0000256" key="1">
    <source>
        <dbReference type="ARBA" id="ARBA00004141"/>
    </source>
</evidence>
<feature type="transmembrane region" description="Helical" evidence="6">
    <location>
        <begin position="72"/>
        <end position="92"/>
    </location>
</feature>
<proteinExistence type="predicted"/>
<dbReference type="Gene3D" id="1.20.1250.20">
    <property type="entry name" value="MFS general substrate transporter like domains"/>
    <property type="match status" value="1"/>
</dbReference>
<feature type="transmembrane region" description="Helical" evidence="6">
    <location>
        <begin position="104"/>
        <end position="120"/>
    </location>
</feature>
<accession>A0ABD2XN58</accession>
<dbReference type="SUPFAM" id="SSF103473">
    <property type="entry name" value="MFS general substrate transporter"/>
    <property type="match status" value="1"/>
</dbReference>
<dbReference type="GO" id="GO:0016020">
    <property type="term" value="C:membrane"/>
    <property type="evidence" value="ECO:0007669"/>
    <property type="project" value="UniProtKB-SubCell"/>
</dbReference>
<comment type="caution">
    <text evidence="8">The sequence shown here is derived from an EMBL/GenBank/DDBJ whole genome shotgun (WGS) entry which is preliminary data.</text>
</comment>
<organism evidence="8 9">
    <name type="scientific">Trichogramma kaykai</name>
    <dbReference type="NCBI Taxonomy" id="54128"/>
    <lineage>
        <taxon>Eukaryota</taxon>
        <taxon>Metazoa</taxon>
        <taxon>Ecdysozoa</taxon>
        <taxon>Arthropoda</taxon>
        <taxon>Hexapoda</taxon>
        <taxon>Insecta</taxon>
        <taxon>Pterygota</taxon>
        <taxon>Neoptera</taxon>
        <taxon>Endopterygota</taxon>
        <taxon>Hymenoptera</taxon>
        <taxon>Apocrita</taxon>
        <taxon>Proctotrupomorpha</taxon>
        <taxon>Chalcidoidea</taxon>
        <taxon>Trichogrammatidae</taxon>
        <taxon>Trichogramma</taxon>
    </lineage>
</organism>
<gene>
    <name evidence="8" type="ORF">TKK_000767</name>
</gene>
<reference evidence="8 9" key="1">
    <citation type="journal article" date="2024" name="bioRxiv">
        <title>A reference genome for Trichogramma kaykai: A tiny desert-dwelling parasitoid wasp with competing sex-ratio distorters.</title>
        <authorList>
            <person name="Culotta J."/>
            <person name="Lindsey A.R."/>
        </authorList>
    </citation>
    <scope>NUCLEOTIDE SEQUENCE [LARGE SCALE GENOMIC DNA]</scope>
    <source>
        <strain evidence="8 9">KSX58</strain>
    </source>
</reference>
<sequence>MEIFEEEPQDSPNQAANYDKAIAATGYGLFNTLLLLALLPVGWTCIIDTTTTAFIINSVECEFELTWLRRGVAVSIIYMGMTIAGPIWDFLLNDYITGYLGKKYVMIAGLFLDAICNILWTHASSYYTFVVFKFFSGVLIAGPLSVFMAYLGEFHAPDYQQQFNRWAGLLILLSNIVPPALAAALMTQTPDLNWYIYNRHYPSWRVYLLIFSVLPMIGLLLVCFMPKSPKFLMAQGRSKEALQVLKIMYCMNHFESASKYPIKELIWQQKVKRKLNDYCRDKTRDSISHLKSLFSKPYVRVVGTIALLQFVCMSEFNVMRLWVPSLFTMTNYFEALLLHRYPEGELVTLCEMIFPRFDRGTPCNFTLPDIDYVVFINSTIIATAAVSFSFVFPILANSPKKKIILMVFTFFVSTIGSFGANWGVQIPYMLVLVASVIISSRITGNTIILYNAEVVPQVLRPAAISVINFFGNLGALAGNIMFSFVLSVNCYAAFLTFGCIALVCISMPLLLWKGIKSDKIDKSNVATTQPEIERY</sequence>
<dbReference type="PANTHER" id="PTHR23511">
    <property type="entry name" value="SYNAPTIC VESICLE GLYCOPROTEIN 2"/>
    <property type="match status" value="1"/>
</dbReference>
<dbReference type="Proteomes" id="UP001627154">
    <property type="component" value="Unassembled WGS sequence"/>
</dbReference>
<feature type="transmembrane region" description="Helical" evidence="6">
    <location>
        <begin position="372"/>
        <end position="396"/>
    </location>
</feature>
<dbReference type="InterPro" id="IPR011701">
    <property type="entry name" value="MFS"/>
</dbReference>
<feature type="transmembrane region" description="Helical" evidence="6">
    <location>
        <begin position="462"/>
        <end position="485"/>
    </location>
</feature>
<feature type="domain" description="Major facilitator superfamily (MFS) profile" evidence="7">
    <location>
        <begin position="21"/>
        <end position="516"/>
    </location>
</feature>
<dbReference type="PANTHER" id="PTHR23511:SF36">
    <property type="entry name" value="EG:BACR7A4.13 PROTEIN-RELATED"/>
    <property type="match status" value="1"/>
</dbReference>
<feature type="transmembrane region" description="Helical" evidence="6">
    <location>
        <begin position="491"/>
        <end position="512"/>
    </location>
</feature>
<dbReference type="InterPro" id="IPR036259">
    <property type="entry name" value="MFS_trans_sf"/>
</dbReference>
<evidence type="ECO:0000256" key="4">
    <source>
        <dbReference type="ARBA" id="ARBA00022989"/>
    </source>
</evidence>
<keyword evidence="9" id="KW-1185">Reference proteome</keyword>
<keyword evidence="2" id="KW-0813">Transport</keyword>
<protein>
    <recommendedName>
        <fullName evidence="7">Major facilitator superfamily (MFS) profile domain-containing protein</fullName>
    </recommendedName>
</protein>
<evidence type="ECO:0000259" key="7">
    <source>
        <dbReference type="PROSITE" id="PS50850"/>
    </source>
</evidence>